<feature type="coiled-coil region" evidence="1">
    <location>
        <begin position="92"/>
        <end position="119"/>
    </location>
</feature>
<name>A0A147BPW3_IXORI</name>
<accession>A0A147BPW3</accession>
<proteinExistence type="predicted"/>
<evidence type="ECO:0000256" key="1">
    <source>
        <dbReference type="SAM" id="Coils"/>
    </source>
</evidence>
<dbReference type="EMBL" id="GEGO01002588">
    <property type="protein sequence ID" value="JAR92816.1"/>
    <property type="molecule type" value="Transcribed_RNA"/>
</dbReference>
<sequence>MVLLDVPLPLLFPLDLLLMLSNTGFPLVPDVGPLPVETVESLLQPILFGEVHRALGFGVLVKLISLLHSVVEDPIVQLLLVPGLVEDLLLPAQHLLLLLEHLQADVEDAQLRLVHLVLQSLQSTGALQPGLLAQQLKYLAVLQLPGPLLGPEQLEPLLADKHLQLLQARQGVHLKRRPPKLLLVLQHAIPLPSHEIHSPPVVLLVEVLGGLVGRLPPRLPVLRRPPGIPAHPGSQPGVLGPAPRDRPPLCSQLPQLQERPQLEVVDLGQGDGHVGHHLVLQGIHRGQLQHRLGAGAQGQHLQEVAIGTVQRPLQAAQTELLHVLLVVRQVVLLPKQQREQQTLSRHFQRCPQVLLHLPTDNFLRGRIQQELPIPVPQVEEAQDAPRTLGTRVRQRERALERRTDQRQLPVDVAECVCREERRPRAAVAVAGVALALDVGDGELGLDAVVGDAEARRAGHGHEVRVEEVLADRHPALEAVLPLAHPSSMGR</sequence>
<reference evidence="3" key="1">
    <citation type="journal article" date="2018" name="PLoS Negl. Trop. Dis.">
        <title>Sialome diversity of ticks revealed by RNAseq of single tick salivary glands.</title>
        <authorList>
            <person name="Perner J."/>
            <person name="Kropackova S."/>
            <person name="Kopacek P."/>
            <person name="Ribeiro J.M."/>
        </authorList>
    </citation>
    <scope>NUCLEOTIDE SEQUENCE</scope>
    <source>
        <strain evidence="3">Siblings of single egg batch collected in Ceske Budejovice</strain>
        <tissue evidence="3">Salivary glands</tissue>
    </source>
</reference>
<organism evidence="3">
    <name type="scientific">Ixodes ricinus</name>
    <name type="common">Common tick</name>
    <name type="synonym">Acarus ricinus</name>
    <dbReference type="NCBI Taxonomy" id="34613"/>
    <lineage>
        <taxon>Eukaryota</taxon>
        <taxon>Metazoa</taxon>
        <taxon>Ecdysozoa</taxon>
        <taxon>Arthropoda</taxon>
        <taxon>Chelicerata</taxon>
        <taxon>Arachnida</taxon>
        <taxon>Acari</taxon>
        <taxon>Parasitiformes</taxon>
        <taxon>Ixodida</taxon>
        <taxon>Ixodoidea</taxon>
        <taxon>Ixodidae</taxon>
        <taxon>Ixodinae</taxon>
        <taxon>Ixodes</taxon>
    </lineage>
</organism>
<dbReference type="AlphaFoldDB" id="A0A147BPW3"/>
<evidence type="ECO:0000313" key="3">
    <source>
        <dbReference type="EMBL" id="JAR92816.1"/>
    </source>
</evidence>
<protein>
    <submittedName>
        <fullName evidence="3">Putative secreted protein</fullName>
    </submittedName>
</protein>
<keyword evidence="1" id="KW-0175">Coiled coil</keyword>
<feature type="region of interest" description="Disordered" evidence="2">
    <location>
        <begin position="223"/>
        <end position="249"/>
    </location>
</feature>
<evidence type="ECO:0000256" key="2">
    <source>
        <dbReference type="SAM" id="MobiDB-lite"/>
    </source>
</evidence>